<dbReference type="EMBL" id="KZ679141">
    <property type="protein sequence ID" value="PTB72393.1"/>
    <property type="molecule type" value="Genomic_DNA"/>
</dbReference>
<proteinExistence type="predicted"/>
<dbReference type="AlphaFoldDB" id="A0A2T4BSW1"/>
<keyword evidence="2" id="KW-1185">Reference proteome</keyword>
<sequence>MKLPFAQPVLPPTPLKSPISIPWTVTFERPRVIHTISDHPKRSIDHLPPEIICMVMGNLTSRFDLRNLAASSFYLAAVLSQHKISILKTMLGKMLDPSNLDICLVTMGILQVTRKGDDVWQCLWALSQRPTLDTIHDAETLCNMLDLTLYIEYMLTIYTYPKHPDSFWRRALRKYANRWPDGNVPDGYVSIDSVTKQELRQVASRLWNVRDAALGNSPDAEPRAKHSDELMTLFQREMFSAELKLRCDLVAGLGHDVPEWMSEEAPGDGVQSFLELLVHAMAGCWNRDDGEVWTEMNRSSWAEGRALGIRFYICLAMYMPQSASADDVDEICTAIDCFMSYYRTPGIYGEAYQWFFEFQDAAWPGLWEHTREFCRLLDEGLVDDIDGGTDYF</sequence>
<dbReference type="Proteomes" id="UP000240760">
    <property type="component" value="Unassembled WGS sequence"/>
</dbReference>
<name>A0A2T4BSW1_TRILO</name>
<evidence type="ECO:0000313" key="1">
    <source>
        <dbReference type="EMBL" id="PTB72393.1"/>
    </source>
</evidence>
<gene>
    <name evidence="1" type="ORF">M440DRAFT_1341727</name>
</gene>
<accession>A0A2T4BSW1</accession>
<organism evidence="1 2">
    <name type="scientific">Trichoderma longibrachiatum ATCC 18648</name>
    <dbReference type="NCBI Taxonomy" id="983965"/>
    <lineage>
        <taxon>Eukaryota</taxon>
        <taxon>Fungi</taxon>
        <taxon>Dikarya</taxon>
        <taxon>Ascomycota</taxon>
        <taxon>Pezizomycotina</taxon>
        <taxon>Sordariomycetes</taxon>
        <taxon>Hypocreomycetidae</taxon>
        <taxon>Hypocreales</taxon>
        <taxon>Hypocreaceae</taxon>
        <taxon>Trichoderma</taxon>
    </lineage>
</organism>
<dbReference type="OrthoDB" id="4874137at2759"/>
<evidence type="ECO:0000313" key="2">
    <source>
        <dbReference type="Proteomes" id="UP000240760"/>
    </source>
</evidence>
<reference evidence="1 2" key="1">
    <citation type="submission" date="2016-07" db="EMBL/GenBank/DDBJ databases">
        <title>Multiple horizontal gene transfer events from other fungi enriched the ability of initially mycotrophic Trichoderma (Ascomycota) to feed on dead plant biomass.</title>
        <authorList>
            <consortium name="DOE Joint Genome Institute"/>
            <person name="Aerts A."/>
            <person name="Atanasova L."/>
            <person name="Chenthamara K."/>
            <person name="Zhang J."/>
            <person name="Grujic M."/>
            <person name="Henrissat B."/>
            <person name="Kuo A."/>
            <person name="Salamov A."/>
            <person name="Lipzen A."/>
            <person name="Labutti K."/>
            <person name="Barry K."/>
            <person name="Miao Y."/>
            <person name="Rahimi M.J."/>
            <person name="Shen Q."/>
            <person name="Grigoriev I.V."/>
            <person name="Kubicek C.P."/>
            <person name="Druzhinina I.S."/>
        </authorList>
    </citation>
    <scope>NUCLEOTIDE SEQUENCE [LARGE SCALE GENOMIC DNA]</scope>
    <source>
        <strain evidence="1 2">ATCC 18648</strain>
    </source>
</reference>
<protein>
    <submittedName>
        <fullName evidence="1">Uncharacterized protein</fullName>
    </submittedName>
</protein>